<evidence type="ECO:0000259" key="8">
    <source>
        <dbReference type="PROSITE" id="PS50928"/>
    </source>
</evidence>
<feature type="transmembrane region" description="Helical" evidence="7">
    <location>
        <begin position="136"/>
        <end position="162"/>
    </location>
</feature>
<sequence length="312" mass="35159">MTMIKSIIKNCGKILLLLFLITFIPFFLLTYLSNDPAEVALRVQAITPTEQNVRQMRSELGLDQPFFARYIDWVQQALKGDLGKSYATGKSIAGMISEAFPYTVFLTLVTLIIIIVTCLVLGILAANYQNHWTEKVLRLITFVLNAIPSFWLGLLLIFLFSIKLNWLPTGGAERLLSVFLPALTLSLAYSSSYIRLIRNDLLQNKQLPYVDYYFTRGFSKKSITKHLLKNSLRSSVVSIGVSIPKLIAGSIIIESVFAWPGMGLLCINAIRNRDLPVLQAYIVIMSLFFISSSLLIDSLNKRIDPRLRERGS</sequence>
<dbReference type="PROSITE" id="PS50928">
    <property type="entry name" value="ABC_TM1"/>
    <property type="match status" value="1"/>
</dbReference>
<reference evidence="10" key="1">
    <citation type="submission" date="2015-12" db="EMBL/GenBank/DDBJ databases">
        <authorList>
            <person name="Lauer A."/>
            <person name="Humrighouse B."/>
            <person name="Loparev V."/>
            <person name="Shewmaker P.L."/>
            <person name="Whitney A.M."/>
            <person name="McLaughlin R.W."/>
        </authorList>
    </citation>
    <scope>NUCLEOTIDE SEQUENCE [LARGE SCALE GENOMIC DNA]</scope>
    <source>
        <strain evidence="10">LMG 26678</strain>
    </source>
</reference>
<evidence type="ECO:0000313" key="9">
    <source>
        <dbReference type="EMBL" id="ALS36164.1"/>
    </source>
</evidence>
<keyword evidence="2 7" id="KW-0813">Transport</keyword>
<dbReference type="InterPro" id="IPR035906">
    <property type="entry name" value="MetI-like_sf"/>
</dbReference>
<evidence type="ECO:0000313" key="10">
    <source>
        <dbReference type="Proteomes" id="UP000067523"/>
    </source>
</evidence>
<feature type="transmembrane region" description="Helical" evidence="7">
    <location>
        <begin position="278"/>
        <end position="296"/>
    </location>
</feature>
<evidence type="ECO:0000256" key="2">
    <source>
        <dbReference type="ARBA" id="ARBA00022448"/>
    </source>
</evidence>
<evidence type="ECO:0000256" key="7">
    <source>
        <dbReference type="RuleBase" id="RU363032"/>
    </source>
</evidence>
<keyword evidence="6 7" id="KW-0472">Membrane</keyword>
<evidence type="ECO:0000256" key="5">
    <source>
        <dbReference type="ARBA" id="ARBA00022989"/>
    </source>
</evidence>
<dbReference type="EMBL" id="CP013655">
    <property type="protein sequence ID" value="ALS36164.1"/>
    <property type="molecule type" value="Genomic_DNA"/>
</dbReference>
<dbReference type="CDD" id="cd06261">
    <property type="entry name" value="TM_PBP2"/>
    <property type="match status" value="1"/>
</dbReference>
<keyword evidence="10" id="KW-1185">Reference proteome</keyword>
<keyword evidence="4 7" id="KW-0812">Transmembrane</keyword>
<accession>A0A0U2VS15</accession>
<evidence type="ECO:0000256" key="6">
    <source>
        <dbReference type="ARBA" id="ARBA00023136"/>
    </source>
</evidence>
<organism evidence="9 10">
    <name type="scientific">Enterococcus rotai</name>
    <dbReference type="NCBI Taxonomy" id="118060"/>
    <lineage>
        <taxon>Bacteria</taxon>
        <taxon>Bacillati</taxon>
        <taxon>Bacillota</taxon>
        <taxon>Bacilli</taxon>
        <taxon>Lactobacillales</taxon>
        <taxon>Enterococcaceae</taxon>
        <taxon>Enterococcus</taxon>
    </lineage>
</organism>
<feature type="transmembrane region" description="Helical" evidence="7">
    <location>
        <begin position="12"/>
        <end position="32"/>
    </location>
</feature>
<dbReference type="Gene3D" id="1.10.3720.10">
    <property type="entry name" value="MetI-like"/>
    <property type="match status" value="1"/>
</dbReference>
<evidence type="ECO:0000256" key="4">
    <source>
        <dbReference type="ARBA" id="ARBA00022692"/>
    </source>
</evidence>
<evidence type="ECO:0000256" key="3">
    <source>
        <dbReference type="ARBA" id="ARBA00022475"/>
    </source>
</evidence>
<gene>
    <name evidence="9" type="ORF">ATZ35_03005</name>
</gene>
<dbReference type="GO" id="GO:0055085">
    <property type="term" value="P:transmembrane transport"/>
    <property type="evidence" value="ECO:0007669"/>
    <property type="project" value="InterPro"/>
</dbReference>
<dbReference type="InterPro" id="IPR000515">
    <property type="entry name" value="MetI-like"/>
</dbReference>
<dbReference type="GO" id="GO:0005886">
    <property type="term" value="C:plasma membrane"/>
    <property type="evidence" value="ECO:0007669"/>
    <property type="project" value="UniProtKB-SubCell"/>
</dbReference>
<proteinExistence type="inferred from homology"/>
<comment type="subcellular location">
    <subcellularLocation>
        <location evidence="1 7">Cell membrane</location>
        <topology evidence="1 7">Multi-pass membrane protein</topology>
    </subcellularLocation>
</comment>
<dbReference type="Proteomes" id="UP000067523">
    <property type="component" value="Chromosome"/>
</dbReference>
<feature type="domain" description="ABC transmembrane type-1" evidence="8">
    <location>
        <begin position="100"/>
        <end position="296"/>
    </location>
</feature>
<dbReference type="AlphaFoldDB" id="A0A0U2VS15"/>
<feature type="transmembrane region" description="Helical" evidence="7">
    <location>
        <begin position="235"/>
        <end position="258"/>
    </location>
</feature>
<feature type="transmembrane region" description="Helical" evidence="7">
    <location>
        <begin position="174"/>
        <end position="196"/>
    </location>
</feature>
<dbReference type="Pfam" id="PF19300">
    <property type="entry name" value="BPD_transp_1_N"/>
    <property type="match status" value="1"/>
</dbReference>
<dbReference type="InterPro" id="IPR045621">
    <property type="entry name" value="BPD_transp_1_N"/>
</dbReference>
<feature type="transmembrane region" description="Helical" evidence="7">
    <location>
        <begin position="99"/>
        <end position="124"/>
    </location>
</feature>
<keyword evidence="5 7" id="KW-1133">Transmembrane helix</keyword>
<dbReference type="KEGG" id="erx:ATZ35_03005"/>
<name>A0A0U2VS15_9ENTE</name>
<protein>
    <submittedName>
        <fullName evidence="9">Nickel ABC transporter permease subunit NikB</fullName>
    </submittedName>
</protein>
<dbReference type="STRING" id="118060.ATZ35_03005"/>
<dbReference type="Pfam" id="PF00528">
    <property type="entry name" value="BPD_transp_1"/>
    <property type="match status" value="1"/>
</dbReference>
<dbReference type="SUPFAM" id="SSF161098">
    <property type="entry name" value="MetI-like"/>
    <property type="match status" value="1"/>
</dbReference>
<dbReference type="PANTHER" id="PTHR43163">
    <property type="entry name" value="DIPEPTIDE TRANSPORT SYSTEM PERMEASE PROTEIN DPPB-RELATED"/>
    <property type="match status" value="1"/>
</dbReference>
<keyword evidence="3" id="KW-1003">Cell membrane</keyword>
<dbReference type="PANTHER" id="PTHR43163:SF6">
    <property type="entry name" value="DIPEPTIDE TRANSPORT SYSTEM PERMEASE PROTEIN DPPB-RELATED"/>
    <property type="match status" value="1"/>
</dbReference>
<comment type="similarity">
    <text evidence="7">Belongs to the binding-protein-dependent transport system permease family.</text>
</comment>
<evidence type="ECO:0000256" key="1">
    <source>
        <dbReference type="ARBA" id="ARBA00004651"/>
    </source>
</evidence>